<accession>A0A166W6J5</accession>
<gene>
    <name evidence="3" type="ORF">N475_18340</name>
</gene>
<keyword evidence="1" id="KW-0732">Signal</keyword>
<dbReference type="SUPFAM" id="SSF51126">
    <property type="entry name" value="Pectin lyase-like"/>
    <property type="match status" value="1"/>
</dbReference>
<proteinExistence type="predicted"/>
<reference evidence="3 4" key="1">
    <citation type="submission" date="2013-07" db="EMBL/GenBank/DDBJ databases">
        <title>Comparative Genomic and Metabolomic Analysis of Twelve Strains of Pseudoalteromonas luteoviolacea.</title>
        <authorList>
            <person name="Vynne N.G."/>
            <person name="Mansson M."/>
            <person name="Gram L."/>
        </authorList>
    </citation>
    <scope>NUCLEOTIDE SEQUENCE [LARGE SCALE GENOMIC DNA]</scope>
    <source>
        <strain evidence="3 4">DSM 6061</strain>
    </source>
</reference>
<dbReference type="PATRIC" id="fig|1365250.3.peg.3266"/>
<dbReference type="SUPFAM" id="SSF49899">
    <property type="entry name" value="Concanavalin A-like lectins/glucanases"/>
    <property type="match status" value="1"/>
</dbReference>
<dbReference type="STRING" id="43657.S4054249_23255"/>
<dbReference type="InterPro" id="IPR011050">
    <property type="entry name" value="Pectin_lyase_fold/virulence"/>
</dbReference>
<sequence length="743" mass="82442">MKSYSSKTLVSALCAIASALPIQSYANDFWHSYLESRSVQSDLRDPSSKIADDQIVANYSYAGYQFSNQPIPQLDSLGYRTFDVTEYGADIKLGRSDKQAVRDAITAAQAYIDAGGSGAIIYFPNGIYDLNTEADIEHLDMSDTVAGRKSRAGASIRLSRGNMVLRGESKQSILYMEKHLDLVYPSKMWTSPYLFEIGYDYDNRDPRVKGVSQKIVSPSGEKFITDVTSTHLRHSTRTLRVSDSSLLKVGQWVQLSRFDPREETIAKALSPYKLDGNWGLIKKGLRSQEYHQITAIEGDQVTFAAPVHHDIQGDGYWGLKKATLIENIGIENLTIQGNWQEEFKHHLSGVHDGGWSALRISRVANAWLKNVDIVDVNQGVTVVNGTAMTIKDIKFSGNPGHLSLDINASTHVLARNIDDQAQHWHAAGFSHKATGNVISGSIHSSERFHNLHANMPYSNLIENSKGGWNYGFMGGSQGAQPNHLKHLVFWNVTNTAQNESIDKWAFMRHDSKYGRVIMPYVVGLNGAGFNGFESQQRYDSSLADVPQAHVQSTTTVDSLFDAQLMQRRCAKQVLGNNLIGAWSIIDSVCDLSGNGLNGQVFGGYQNSFNGIDQRVELGDIDRFSTIELEFKYHTWSTSKAGFVLSKGNYGTKNPYYIQINKHGVISARVNGQGVNAGNYADGRWHKLVMHLSGNLLSLHIDGQFIGSKDIVLPEENDIPLSIGSPQKNTYPFNGEVKNVRIYR</sequence>
<protein>
    <recommendedName>
        <fullName evidence="2">Laminin G domain-containing protein</fullName>
    </recommendedName>
</protein>
<evidence type="ECO:0000313" key="4">
    <source>
        <dbReference type="Proteomes" id="UP000076643"/>
    </source>
</evidence>
<comment type="caution">
    <text evidence="3">The sequence shown here is derived from an EMBL/GenBank/DDBJ whole genome shotgun (WGS) entry which is preliminary data.</text>
</comment>
<evidence type="ECO:0000259" key="2">
    <source>
        <dbReference type="PROSITE" id="PS50025"/>
    </source>
</evidence>
<keyword evidence="4" id="KW-1185">Reference proteome</keyword>
<dbReference type="Proteomes" id="UP000076643">
    <property type="component" value="Unassembled WGS sequence"/>
</dbReference>
<name>A0A166W6J5_9GAMM</name>
<evidence type="ECO:0000313" key="3">
    <source>
        <dbReference type="EMBL" id="KZN35796.1"/>
    </source>
</evidence>
<organism evidence="3 4">
    <name type="scientific">Pseudoalteromonas luteoviolacea DSM 6061</name>
    <dbReference type="NCBI Taxonomy" id="1365250"/>
    <lineage>
        <taxon>Bacteria</taxon>
        <taxon>Pseudomonadati</taxon>
        <taxon>Pseudomonadota</taxon>
        <taxon>Gammaproteobacteria</taxon>
        <taxon>Alteromonadales</taxon>
        <taxon>Pseudoalteromonadaceae</taxon>
        <taxon>Pseudoalteromonas</taxon>
    </lineage>
</organism>
<evidence type="ECO:0000256" key="1">
    <source>
        <dbReference type="SAM" id="SignalP"/>
    </source>
</evidence>
<dbReference type="Pfam" id="PF13385">
    <property type="entry name" value="Laminin_G_3"/>
    <property type="match status" value="1"/>
</dbReference>
<dbReference type="RefSeq" id="WP_063365552.1">
    <property type="nucleotide sequence ID" value="NZ_AQHB01000049.1"/>
</dbReference>
<dbReference type="AlphaFoldDB" id="A0A166W6J5"/>
<dbReference type="Gene3D" id="2.60.120.200">
    <property type="match status" value="1"/>
</dbReference>
<feature type="signal peptide" evidence="1">
    <location>
        <begin position="1"/>
        <end position="26"/>
    </location>
</feature>
<dbReference type="InterPro" id="IPR001791">
    <property type="entry name" value="Laminin_G"/>
</dbReference>
<dbReference type="InterPro" id="IPR013320">
    <property type="entry name" value="ConA-like_dom_sf"/>
</dbReference>
<feature type="chain" id="PRO_5007881677" description="Laminin G domain-containing protein" evidence="1">
    <location>
        <begin position="27"/>
        <end position="743"/>
    </location>
</feature>
<dbReference type="EMBL" id="AUYB01000111">
    <property type="protein sequence ID" value="KZN35796.1"/>
    <property type="molecule type" value="Genomic_DNA"/>
</dbReference>
<dbReference type="InterPro" id="IPR032532">
    <property type="entry name" value="DUF4955"/>
</dbReference>
<dbReference type="PROSITE" id="PS50025">
    <property type="entry name" value="LAM_G_DOMAIN"/>
    <property type="match status" value="1"/>
</dbReference>
<feature type="domain" description="Laminin G" evidence="2">
    <location>
        <begin position="598"/>
        <end position="743"/>
    </location>
</feature>
<dbReference type="Pfam" id="PF16315">
    <property type="entry name" value="DUF4955"/>
    <property type="match status" value="1"/>
</dbReference>